<feature type="signal peptide" evidence="2">
    <location>
        <begin position="1"/>
        <end position="25"/>
    </location>
</feature>
<feature type="compositionally biased region" description="Polar residues" evidence="1">
    <location>
        <begin position="66"/>
        <end position="80"/>
    </location>
</feature>
<dbReference type="STRING" id="6313.A0A0K0D850"/>
<evidence type="ECO:0000256" key="1">
    <source>
        <dbReference type="SAM" id="MobiDB-lite"/>
    </source>
</evidence>
<protein>
    <submittedName>
        <fullName evidence="4">Secreted protein</fullName>
    </submittedName>
</protein>
<name>A0A0K0D850_ANGCA</name>
<proteinExistence type="predicted"/>
<dbReference type="AlphaFoldDB" id="A0A0K0D850"/>
<dbReference type="WBParaSite" id="ACAC_0000624501-mRNA-1">
    <property type="protein sequence ID" value="ACAC_0000624501-mRNA-1"/>
    <property type="gene ID" value="ACAC_0000624501"/>
</dbReference>
<organism evidence="3 4">
    <name type="scientific">Angiostrongylus cantonensis</name>
    <name type="common">Rat lungworm</name>
    <dbReference type="NCBI Taxonomy" id="6313"/>
    <lineage>
        <taxon>Eukaryota</taxon>
        <taxon>Metazoa</taxon>
        <taxon>Ecdysozoa</taxon>
        <taxon>Nematoda</taxon>
        <taxon>Chromadorea</taxon>
        <taxon>Rhabditida</taxon>
        <taxon>Rhabditina</taxon>
        <taxon>Rhabditomorpha</taxon>
        <taxon>Strongyloidea</taxon>
        <taxon>Metastrongylidae</taxon>
        <taxon>Angiostrongylus</taxon>
    </lineage>
</organism>
<evidence type="ECO:0000313" key="4">
    <source>
        <dbReference type="WBParaSite" id="ACAC_0000624501-mRNA-1"/>
    </source>
</evidence>
<feature type="chain" id="PRO_5005326464" evidence="2">
    <location>
        <begin position="26"/>
        <end position="168"/>
    </location>
</feature>
<reference evidence="4" key="2">
    <citation type="submission" date="2017-02" db="UniProtKB">
        <authorList>
            <consortium name="WormBaseParasite"/>
        </authorList>
    </citation>
    <scope>IDENTIFICATION</scope>
</reference>
<evidence type="ECO:0000256" key="2">
    <source>
        <dbReference type="SAM" id="SignalP"/>
    </source>
</evidence>
<keyword evidence="3" id="KW-1185">Reference proteome</keyword>
<accession>A0A0K0D850</accession>
<feature type="region of interest" description="Disordered" evidence="1">
    <location>
        <begin position="30"/>
        <end position="83"/>
    </location>
</feature>
<reference evidence="3" key="1">
    <citation type="submission" date="2012-09" db="EMBL/GenBank/DDBJ databases">
        <authorList>
            <person name="Martin A.A."/>
        </authorList>
    </citation>
    <scope>NUCLEOTIDE SEQUENCE</scope>
</reference>
<evidence type="ECO:0000313" key="3">
    <source>
        <dbReference type="Proteomes" id="UP000035642"/>
    </source>
</evidence>
<feature type="compositionally biased region" description="Basic and acidic residues" evidence="1">
    <location>
        <begin position="37"/>
        <end position="53"/>
    </location>
</feature>
<dbReference type="Proteomes" id="UP000035642">
    <property type="component" value="Unassembled WGS sequence"/>
</dbReference>
<sequence length="168" mass="18579">MRLSKSRTVLVLCFLMCTLFDGGAAEAQIKQEPIDDESSKEPFEFTDNMESREPVAAVTSPKPVLHSQSELEPEAKSSTFEPEPAIKFDNIKAEDYGDVIELKNQPDDLDTEVIEQLVDRFLNTGSLANNNAPKFANPVAQALVGSSSYWNTDGLEVKSFIFFGLLTL</sequence>
<keyword evidence="2" id="KW-0732">Signal</keyword>